<dbReference type="Pfam" id="PF02911">
    <property type="entry name" value="Formyl_trans_C"/>
    <property type="match status" value="1"/>
</dbReference>
<comment type="catalytic activity">
    <reaction evidence="5">
        <text>L-methionyl-tRNA(fMet) + (6R)-10-formyltetrahydrofolate = N-formyl-L-methionyl-tRNA(fMet) + (6S)-5,6,7,8-tetrahydrofolate + H(+)</text>
        <dbReference type="Rhea" id="RHEA:24380"/>
        <dbReference type="Rhea" id="RHEA-COMP:9952"/>
        <dbReference type="Rhea" id="RHEA-COMP:9953"/>
        <dbReference type="ChEBI" id="CHEBI:15378"/>
        <dbReference type="ChEBI" id="CHEBI:57453"/>
        <dbReference type="ChEBI" id="CHEBI:78530"/>
        <dbReference type="ChEBI" id="CHEBI:78844"/>
        <dbReference type="ChEBI" id="CHEBI:195366"/>
        <dbReference type="EC" id="2.1.2.9"/>
    </reaction>
</comment>
<dbReference type="Pfam" id="PF00551">
    <property type="entry name" value="Formyl_trans_N"/>
    <property type="match status" value="1"/>
</dbReference>
<feature type="binding site" evidence="5">
    <location>
        <begin position="109"/>
        <end position="112"/>
    </location>
    <ligand>
        <name>(6S)-5,6,7,8-tetrahydrofolate</name>
        <dbReference type="ChEBI" id="CHEBI:57453"/>
    </ligand>
</feature>
<sequence length="313" mass="32791">MRIVFAGTPAPAVPVLRGLIGSDHEVVAVLTRPPARKGRGRALSPSPVGELAAEASLEVIEASNFKDAEIRDRVRRLGADLGVVVAYGALIPAEVLEMPAHGWINLHFSDLPQYRGAAPVQWAILRGETRTASSVFQLEAGLDSGPVFSRLPVDIGHETAGQLLDRMAELGVGQVLEVVDAIEAGSAVAVPQDEGEGLIHARRLSVQDGFIDFLSSAAEVDRRIRALSPNPGAWTVLPDGKRLKLGAVTVSDEDGPEPGIVEAAKRCVRVGCGIGSVELGRVAPAGKGWMEASAWARGARLAPGARLGRGEGS</sequence>
<evidence type="ECO:0000259" key="6">
    <source>
        <dbReference type="Pfam" id="PF00551"/>
    </source>
</evidence>
<accession>A0A923E6U5</accession>
<dbReference type="Gene3D" id="3.40.50.12230">
    <property type="match status" value="1"/>
</dbReference>
<organism evidence="8 9">
    <name type="scientific">Schaalia hyovaginalis</name>
    <dbReference type="NCBI Taxonomy" id="29316"/>
    <lineage>
        <taxon>Bacteria</taxon>
        <taxon>Bacillati</taxon>
        <taxon>Actinomycetota</taxon>
        <taxon>Actinomycetes</taxon>
        <taxon>Actinomycetales</taxon>
        <taxon>Actinomycetaceae</taxon>
        <taxon>Schaalia</taxon>
    </lineage>
</organism>
<evidence type="ECO:0000259" key="7">
    <source>
        <dbReference type="Pfam" id="PF02911"/>
    </source>
</evidence>
<dbReference type="InterPro" id="IPR041711">
    <property type="entry name" value="Met-tRNA-FMT_N"/>
</dbReference>
<evidence type="ECO:0000256" key="3">
    <source>
        <dbReference type="ARBA" id="ARBA00022679"/>
    </source>
</evidence>
<protein>
    <recommendedName>
        <fullName evidence="2 5">Methionyl-tRNA formyltransferase</fullName>
        <ecNumber evidence="2 5">2.1.2.9</ecNumber>
    </recommendedName>
</protein>
<evidence type="ECO:0000313" key="9">
    <source>
        <dbReference type="Proteomes" id="UP000617426"/>
    </source>
</evidence>
<dbReference type="InterPro" id="IPR005793">
    <property type="entry name" value="Formyl_trans_C"/>
</dbReference>
<dbReference type="HAMAP" id="MF_00182">
    <property type="entry name" value="Formyl_trans"/>
    <property type="match status" value="1"/>
</dbReference>
<gene>
    <name evidence="5" type="primary">fmt</name>
    <name evidence="8" type="ORF">HD592_001216</name>
</gene>
<dbReference type="PANTHER" id="PTHR11138">
    <property type="entry name" value="METHIONYL-TRNA FORMYLTRANSFERASE"/>
    <property type="match status" value="1"/>
</dbReference>
<dbReference type="CDD" id="cd08646">
    <property type="entry name" value="FMT_core_Met-tRNA-FMT_N"/>
    <property type="match status" value="1"/>
</dbReference>
<dbReference type="GO" id="GO:0005829">
    <property type="term" value="C:cytosol"/>
    <property type="evidence" value="ECO:0007669"/>
    <property type="project" value="TreeGrafter"/>
</dbReference>
<evidence type="ECO:0000256" key="4">
    <source>
        <dbReference type="ARBA" id="ARBA00022917"/>
    </source>
</evidence>
<evidence type="ECO:0000256" key="5">
    <source>
        <dbReference type="HAMAP-Rule" id="MF_00182"/>
    </source>
</evidence>
<dbReference type="SUPFAM" id="SSF53328">
    <property type="entry name" value="Formyltransferase"/>
    <property type="match status" value="1"/>
</dbReference>
<comment type="caution">
    <text evidence="8">The sequence shown here is derived from an EMBL/GenBank/DDBJ whole genome shotgun (WGS) entry which is preliminary data.</text>
</comment>
<dbReference type="InterPro" id="IPR036477">
    <property type="entry name" value="Formyl_transf_N_sf"/>
</dbReference>
<dbReference type="CDD" id="cd08704">
    <property type="entry name" value="Met_tRNA_FMT_C"/>
    <property type="match status" value="1"/>
</dbReference>
<keyword evidence="3 5" id="KW-0808">Transferase</keyword>
<dbReference type="PANTHER" id="PTHR11138:SF5">
    <property type="entry name" value="METHIONYL-TRNA FORMYLTRANSFERASE, MITOCHONDRIAL"/>
    <property type="match status" value="1"/>
</dbReference>
<reference evidence="8" key="1">
    <citation type="submission" date="2020-08" db="EMBL/GenBank/DDBJ databases">
        <title>Sequencing the genomes of 1000 actinobacteria strains.</title>
        <authorList>
            <person name="Klenk H.-P."/>
        </authorList>
    </citation>
    <scope>NUCLEOTIDE SEQUENCE</scope>
    <source>
        <strain evidence="8">DSM 10695</strain>
    </source>
</reference>
<evidence type="ECO:0000256" key="2">
    <source>
        <dbReference type="ARBA" id="ARBA00012261"/>
    </source>
</evidence>
<feature type="domain" description="Formyl transferase N-terminal" evidence="6">
    <location>
        <begin position="1"/>
        <end position="176"/>
    </location>
</feature>
<keyword evidence="9" id="KW-1185">Reference proteome</keyword>
<dbReference type="InterPro" id="IPR044135">
    <property type="entry name" value="Met-tRNA-FMT_C"/>
</dbReference>
<comment type="function">
    <text evidence="5">Attaches a formyl group to the free amino group of methionyl-tRNA(fMet). The formyl group appears to play a dual role in the initiator identity of N-formylmethionyl-tRNA by promoting its recognition by IF2 and preventing the misappropriation of this tRNA by the elongation apparatus.</text>
</comment>
<dbReference type="GO" id="GO:0004479">
    <property type="term" value="F:methionyl-tRNA formyltransferase activity"/>
    <property type="evidence" value="ECO:0007669"/>
    <property type="project" value="UniProtKB-UniRule"/>
</dbReference>
<dbReference type="EC" id="2.1.2.9" evidence="2 5"/>
<dbReference type="Proteomes" id="UP000617426">
    <property type="component" value="Unassembled WGS sequence"/>
</dbReference>
<name>A0A923E6U5_9ACTO</name>
<dbReference type="EMBL" id="JACHMK010000001">
    <property type="protein sequence ID" value="MBB6334651.1"/>
    <property type="molecule type" value="Genomic_DNA"/>
</dbReference>
<dbReference type="InterPro" id="IPR002376">
    <property type="entry name" value="Formyl_transf_N"/>
</dbReference>
<dbReference type="AlphaFoldDB" id="A0A923E6U5"/>
<dbReference type="SUPFAM" id="SSF50486">
    <property type="entry name" value="FMT C-terminal domain-like"/>
    <property type="match status" value="1"/>
</dbReference>
<evidence type="ECO:0000313" key="8">
    <source>
        <dbReference type="EMBL" id="MBB6334651.1"/>
    </source>
</evidence>
<keyword evidence="4 5" id="KW-0648">Protein biosynthesis</keyword>
<dbReference type="InterPro" id="IPR011034">
    <property type="entry name" value="Formyl_transferase-like_C_sf"/>
</dbReference>
<evidence type="ECO:0000256" key="1">
    <source>
        <dbReference type="ARBA" id="ARBA00010699"/>
    </source>
</evidence>
<feature type="domain" description="Formyl transferase C-terminal" evidence="7">
    <location>
        <begin position="204"/>
        <end position="299"/>
    </location>
</feature>
<dbReference type="NCBIfam" id="TIGR00460">
    <property type="entry name" value="fmt"/>
    <property type="match status" value="1"/>
</dbReference>
<dbReference type="InterPro" id="IPR005794">
    <property type="entry name" value="Fmt"/>
</dbReference>
<comment type="similarity">
    <text evidence="1 5">Belongs to the Fmt family.</text>
</comment>
<dbReference type="RefSeq" id="WP_184452539.1">
    <property type="nucleotide sequence ID" value="NZ_JACHMK010000001.1"/>
</dbReference>
<proteinExistence type="inferred from homology"/>